<dbReference type="Gene3D" id="3.60.15.10">
    <property type="entry name" value="Ribonuclease Z/Hydroxyacylglutathione hydrolase-like"/>
    <property type="match status" value="1"/>
</dbReference>
<dbReference type="PANTHER" id="PTHR30619">
    <property type="entry name" value="DNA INTERNALIZATION/COMPETENCE PROTEIN COMEC/REC2"/>
    <property type="match status" value="1"/>
</dbReference>
<dbReference type="Pfam" id="PF00753">
    <property type="entry name" value="Lactamase_B"/>
    <property type="match status" value="1"/>
</dbReference>
<accession>A0A953M114</accession>
<dbReference type="PANTHER" id="PTHR30619:SF1">
    <property type="entry name" value="RECOMBINATION PROTEIN 2"/>
    <property type="match status" value="1"/>
</dbReference>
<dbReference type="EMBL" id="JAIOIV010000015">
    <property type="protein sequence ID" value="MBZ0154908.1"/>
    <property type="molecule type" value="Genomic_DNA"/>
</dbReference>
<reference evidence="2" key="2">
    <citation type="submission" date="2021-08" db="EMBL/GenBank/DDBJ databases">
        <authorList>
            <person name="Dalcin Martins P."/>
        </authorList>
    </citation>
    <scope>NUCLEOTIDE SEQUENCE</scope>
    <source>
        <strain evidence="2">MAG_39</strain>
    </source>
</reference>
<evidence type="ECO:0000313" key="2">
    <source>
        <dbReference type="EMBL" id="MBZ0154908.1"/>
    </source>
</evidence>
<protein>
    <submittedName>
        <fullName evidence="2">MBL fold metallo-hydrolase</fullName>
    </submittedName>
</protein>
<sequence length="284" mass="31393">MAPLMIVIHDVGHGQAIHAFTPDGKVVVIDLGMSASFSPLEWLGRYTKTIDSLVITHPHGDHIDEILLITDLGFNVRQLWRPRWLLKQDVYAANQATYYDKLNAYFDMSDRYNSPVKDGELVGDPKVTGGVTIKQFASRNCGTSNINNHSGVVVFEYLGVRVVVPGDNEAASWKELLKKTDFVNMISDTYVFMASHHGRQSGYCLELFSALNDGAPRLCVISDAGVQDTDATQRYSCHAEGWAVDSRSTLKRENRNCVTTRTDGAIEIEVGSNLSGTYLSVTTD</sequence>
<feature type="domain" description="Metallo-beta-lactamase" evidence="1">
    <location>
        <begin position="22"/>
        <end position="71"/>
    </location>
</feature>
<comment type="caution">
    <text evidence="2">The sequence shown here is derived from an EMBL/GenBank/DDBJ whole genome shotgun (WGS) entry which is preliminary data.</text>
</comment>
<name>A0A953M114_9BACT</name>
<dbReference type="InterPro" id="IPR036866">
    <property type="entry name" value="RibonucZ/Hydroxyglut_hydro"/>
</dbReference>
<evidence type="ECO:0000313" key="3">
    <source>
        <dbReference type="Proteomes" id="UP000705867"/>
    </source>
</evidence>
<dbReference type="SUPFAM" id="SSF56281">
    <property type="entry name" value="Metallo-hydrolase/oxidoreductase"/>
    <property type="match status" value="1"/>
</dbReference>
<dbReference type="InterPro" id="IPR001279">
    <property type="entry name" value="Metallo-B-lactamas"/>
</dbReference>
<reference evidence="2" key="1">
    <citation type="journal article" date="2021" name="bioRxiv">
        <title>Unraveling nitrogen, sulfur and carbon metabolic pathways and microbial community transcriptional responses to substrate deprivation and toxicity stresses in a bioreactor mimicking anoxic brackish coastal sediment conditions.</title>
        <authorList>
            <person name="Martins P.D."/>
            <person name="Echeveste M.J."/>
            <person name="Arshad A."/>
            <person name="Kurth J."/>
            <person name="Ouboter H."/>
            <person name="Jetten M.S.M."/>
            <person name="Welte C.U."/>
        </authorList>
    </citation>
    <scope>NUCLEOTIDE SEQUENCE</scope>
    <source>
        <strain evidence="2">MAG_39</strain>
    </source>
</reference>
<dbReference type="AlphaFoldDB" id="A0A953M114"/>
<dbReference type="InterPro" id="IPR052159">
    <property type="entry name" value="Competence_DNA_uptake"/>
</dbReference>
<dbReference type="Proteomes" id="UP000705867">
    <property type="component" value="Unassembled WGS sequence"/>
</dbReference>
<organism evidence="2 3">
    <name type="scientific">Candidatus Nitrobium versatile</name>
    <dbReference type="NCBI Taxonomy" id="2884831"/>
    <lineage>
        <taxon>Bacteria</taxon>
        <taxon>Pseudomonadati</taxon>
        <taxon>Nitrospirota</taxon>
        <taxon>Nitrospiria</taxon>
        <taxon>Nitrospirales</taxon>
        <taxon>Nitrospiraceae</taxon>
        <taxon>Candidatus Nitrobium</taxon>
    </lineage>
</organism>
<proteinExistence type="predicted"/>
<gene>
    <name evidence="2" type="ORF">K8I29_01675</name>
</gene>
<evidence type="ECO:0000259" key="1">
    <source>
        <dbReference type="Pfam" id="PF00753"/>
    </source>
</evidence>